<dbReference type="Proteomes" id="UP000824533">
    <property type="component" value="Linkage Group LG10"/>
</dbReference>
<name>A0ACC1D4E3_9NEOP</name>
<keyword evidence="2" id="KW-1185">Reference proteome</keyword>
<comment type="caution">
    <text evidence="1">The sequence shown here is derived from an EMBL/GenBank/DDBJ whole genome shotgun (WGS) entry which is preliminary data.</text>
</comment>
<gene>
    <name evidence="1" type="ORF">K1T71_006215</name>
</gene>
<evidence type="ECO:0000313" key="1">
    <source>
        <dbReference type="EMBL" id="KAJ0178392.1"/>
    </source>
</evidence>
<evidence type="ECO:0000313" key="2">
    <source>
        <dbReference type="Proteomes" id="UP000824533"/>
    </source>
</evidence>
<proteinExistence type="predicted"/>
<organism evidence="1 2">
    <name type="scientific">Dendrolimus kikuchii</name>
    <dbReference type="NCBI Taxonomy" id="765133"/>
    <lineage>
        <taxon>Eukaryota</taxon>
        <taxon>Metazoa</taxon>
        <taxon>Ecdysozoa</taxon>
        <taxon>Arthropoda</taxon>
        <taxon>Hexapoda</taxon>
        <taxon>Insecta</taxon>
        <taxon>Pterygota</taxon>
        <taxon>Neoptera</taxon>
        <taxon>Endopterygota</taxon>
        <taxon>Lepidoptera</taxon>
        <taxon>Glossata</taxon>
        <taxon>Ditrysia</taxon>
        <taxon>Bombycoidea</taxon>
        <taxon>Lasiocampidae</taxon>
        <taxon>Dendrolimus</taxon>
    </lineage>
</organism>
<sequence>VSWPSTTSASIHFCIVYLFSHSFIMHSFHMPEPLSYTLLQILKKQKQIHLCQLYKNYMKKSAKQFVYGVKTFTNNHLCTIGSHPRPRGGSLMTPSSTEASYFGGGGVGNPVLALYYRITFLNTGNTKKIGEPISNNIIKASTLVIECRWKCDSENAKFSSYLPLNLVPSGIASPKGLNGITCPYHLIRLALNISVMAAIFKDLFMYSVLIVSILVTLHIYLNILISAK</sequence>
<reference evidence="1 2" key="1">
    <citation type="journal article" date="2021" name="Front. Genet.">
        <title>Chromosome-Level Genome Assembly Reveals Significant Gene Expansion in the Toll and IMD Signaling Pathways of Dendrolimus kikuchii.</title>
        <authorList>
            <person name="Zhou J."/>
            <person name="Wu P."/>
            <person name="Xiong Z."/>
            <person name="Liu N."/>
            <person name="Zhao N."/>
            <person name="Ji M."/>
            <person name="Qiu Y."/>
            <person name="Yang B."/>
        </authorList>
    </citation>
    <scope>NUCLEOTIDE SEQUENCE [LARGE SCALE GENOMIC DNA]</scope>
    <source>
        <strain evidence="1">Ann1</strain>
    </source>
</reference>
<protein>
    <submittedName>
        <fullName evidence="1">Uncharacterized protein</fullName>
    </submittedName>
</protein>
<dbReference type="EMBL" id="CM034396">
    <property type="protein sequence ID" value="KAJ0178392.1"/>
    <property type="molecule type" value="Genomic_DNA"/>
</dbReference>
<accession>A0ACC1D4E3</accession>
<feature type="non-terminal residue" evidence="1">
    <location>
        <position position="1"/>
    </location>
</feature>